<dbReference type="Proteomes" id="UP000799753">
    <property type="component" value="Unassembled WGS sequence"/>
</dbReference>
<protein>
    <recommendedName>
        <fullName evidence="4">Cell surface protein</fullName>
    </recommendedName>
</protein>
<dbReference type="OrthoDB" id="2590867at2759"/>
<dbReference type="AlphaFoldDB" id="A0A6A6SCM9"/>
<feature type="compositionally biased region" description="Basic and acidic residues" evidence="1">
    <location>
        <begin position="77"/>
        <end position="90"/>
    </location>
</feature>
<proteinExistence type="predicted"/>
<reference evidence="2" key="1">
    <citation type="journal article" date="2020" name="Stud. Mycol.">
        <title>101 Dothideomycetes genomes: a test case for predicting lifestyles and emergence of pathogens.</title>
        <authorList>
            <person name="Haridas S."/>
            <person name="Albert R."/>
            <person name="Binder M."/>
            <person name="Bloem J."/>
            <person name="Labutti K."/>
            <person name="Salamov A."/>
            <person name="Andreopoulos B."/>
            <person name="Baker S."/>
            <person name="Barry K."/>
            <person name="Bills G."/>
            <person name="Bluhm B."/>
            <person name="Cannon C."/>
            <person name="Castanera R."/>
            <person name="Culley D."/>
            <person name="Daum C."/>
            <person name="Ezra D."/>
            <person name="Gonzalez J."/>
            <person name="Henrissat B."/>
            <person name="Kuo A."/>
            <person name="Liang C."/>
            <person name="Lipzen A."/>
            <person name="Lutzoni F."/>
            <person name="Magnuson J."/>
            <person name="Mondo S."/>
            <person name="Nolan M."/>
            <person name="Ohm R."/>
            <person name="Pangilinan J."/>
            <person name="Park H.-J."/>
            <person name="Ramirez L."/>
            <person name="Alfaro M."/>
            <person name="Sun H."/>
            <person name="Tritt A."/>
            <person name="Yoshinaga Y."/>
            <person name="Zwiers L.-H."/>
            <person name="Turgeon B."/>
            <person name="Goodwin S."/>
            <person name="Spatafora J."/>
            <person name="Crous P."/>
            <person name="Grigoriev I."/>
        </authorList>
    </citation>
    <scope>NUCLEOTIDE SEQUENCE</scope>
    <source>
        <strain evidence="2">CBS 473.64</strain>
    </source>
</reference>
<accession>A0A6A6SCM9</accession>
<feature type="region of interest" description="Disordered" evidence="1">
    <location>
        <begin position="59"/>
        <end position="250"/>
    </location>
</feature>
<evidence type="ECO:0008006" key="4">
    <source>
        <dbReference type="Google" id="ProtNLM"/>
    </source>
</evidence>
<dbReference type="PANTHER" id="PTHR39606:SF1">
    <property type="entry name" value="CELL SURFACE PROTEIN"/>
    <property type="match status" value="1"/>
</dbReference>
<feature type="compositionally biased region" description="Basic and acidic residues" evidence="1">
    <location>
        <begin position="223"/>
        <end position="237"/>
    </location>
</feature>
<feature type="compositionally biased region" description="Polar residues" evidence="1">
    <location>
        <begin position="95"/>
        <end position="108"/>
    </location>
</feature>
<sequence length="397" mass="42761">MSGSNSHSGTGLGGAIRKGVGLVHGSGEAIRGSFNAAADSATGDHEAAARNQNIATRGVDEMENGHYHGTGAGVTPHDTERERINRDIQGESRPVGSTNYGSHATNVGNKIDPRFDSDVDHRGTVTGSTNYGPHSTNVGNKVDPRIESEADSGAQHNRPRSANVHYPDGTRPTGQGHDSTNAGPHLTNTGNKLDPFVDSDRDHRADPQYGASNHGPHNTDLANKLDPRVDSDLDHRGPGIHNGDTGTRGFENAPREMLQTSSHEHGTGPAFDTARRQGGHGIHFSRRTSHDEPQRTDSFNGIKRFDTMPHLHHNCPDGNGKLGDDRYTTRRESKTPHAPHSSRVANILDPRVESSAPISEPHSTLNPHQNDFLNLLDPRVNQNAVKQLSSDETGLMK</sequence>
<dbReference type="EMBL" id="MU006778">
    <property type="protein sequence ID" value="KAF2645042.1"/>
    <property type="molecule type" value="Genomic_DNA"/>
</dbReference>
<feature type="compositionally biased region" description="Basic and acidic residues" evidence="1">
    <location>
        <begin position="111"/>
        <end position="123"/>
    </location>
</feature>
<feature type="compositionally biased region" description="Polar residues" evidence="1">
    <location>
        <begin position="172"/>
        <end position="191"/>
    </location>
</feature>
<evidence type="ECO:0000313" key="3">
    <source>
        <dbReference type="Proteomes" id="UP000799753"/>
    </source>
</evidence>
<evidence type="ECO:0000256" key="1">
    <source>
        <dbReference type="SAM" id="MobiDB-lite"/>
    </source>
</evidence>
<dbReference type="PANTHER" id="PTHR39606">
    <property type="entry name" value="SURFACE PROTEIN, PUTATIVE-RELATED"/>
    <property type="match status" value="1"/>
</dbReference>
<feature type="compositionally biased region" description="Basic and acidic residues" evidence="1">
    <location>
        <begin position="322"/>
        <end position="335"/>
    </location>
</feature>
<name>A0A6A6SCM9_9PLEO</name>
<evidence type="ECO:0000313" key="2">
    <source>
        <dbReference type="EMBL" id="KAF2645042.1"/>
    </source>
</evidence>
<feature type="compositionally biased region" description="Polar residues" evidence="1">
    <location>
        <begin position="125"/>
        <end position="139"/>
    </location>
</feature>
<gene>
    <name evidence="2" type="ORF">P280DRAFT_504505</name>
</gene>
<organism evidence="2 3">
    <name type="scientific">Massarina eburnea CBS 473.64</name>
    <dbReference type="NCBI Taxonomy" id="1395130"/>
    <lineage>
        <taxon>Eukaryota</taxon>
        <taxon>Fungi</taxon>
        <taxon>Dikarya</taxon>
        <taxon>Ascomycota</taxon>
        <taxon>Pezizomycotina</taxon>
        <taxon>Dothideomycetes</taxon>
        <taxon>Pleosporomycetidae</taxon>
        <taxon>Pleosporales</taxon>
        <taxon>Massarineae</taxon>
        <taxon>Massarinaceae</taxon>
        <taxon>Massarina</taxon>
    </lineage>
</organism>
<keyword evidence="3" id="KW-1185">Reference proteome</keyword>
<feature type="region of interest" description="Disordered" evidence="1">
    <location>
        <begin position="309"/>
        <end position="345"/>
    </location>
</feature>